<dbReference type="AlphaFoldDB" id="A0A1N7HAG3"/>
<feature type="region of interest" description="Disordered" evidence="1">
    <location>
        <begin position="46"/>
        <end position="72"/>
    </location>
</feature>
<dbReference type="STRING" id="308853.SAMN05421752_14013"/>
<organism evidence="2 3">
    <name type="scientific">Natronorubrum thiooxidans</name>
    <dbReference type="NCBI Taxonomy" id="308853"/>
    <lineage>
        <taxon>Archaea</taxon>
        <taxon>Methanobacteriati</taxon>
        <taxon>Methanobacteriota</taxon>
        <taxon>Stenosarchaea group</taxon>
        <taxon>Halobacteria</taxon>
        <taxon>Halobacteriales</taxon>
        <taxon>Natrialbaceae</taxon>
        <taxon>Natronorubrum</taxon>
    </lineage>
</organism>
<dbReference type="RefSeq" id="WP_076611000.1">
    <property type="nucleotide sequence ID" value="NZ_FTNR01000040.1"/>
</dbReference>
<dbReference type="Proteomes" id="UP000185936">
    <property type="component" value="Unassembled WGS sequence"/>
</dbReference>
<feature type="compositionally biased region" description="Basic and acidic residues" evidence="1">
    <location>
        <begin position="46"/>
        <end position="62"/>
    </location>
</feature>
<sequence length="85" mass="9928">MNADYEYRVTGCAGGGWRRTEWRTREQALEDYETACDNWDGVVGFERRTPGDDKTIQRRTEPDSGNWIDVTEDKIHFEDEKVKPA</sequence>
<evidence type="ECO:0000313" key="2">
    <source>
        <dbReference type="EMBL" id="SIS21763.1"/>
    </source>
</evidence>
<protein>
    <submittedName>
        <fullName evidence="2">Uncharacterized protein</fullName>
    </submittedName>
</protein>
<evidence type="ECO:0000256" key="1">
    <source>
        <dbReference type="SAM" id="MobiDB-lite"/>
    </source>
</evidence>
<dbReference type="EMBL" id="FTNR01000040">
    <property type="protein sequence ID" value="SIS21763.1"/>
    <property type="molecule type" value="Genomic_DNA"/>
</dbReference>
<name>A0A1N7HAG3_9EURY</name>
<proteinExistence type="predicted"/>
<gene>
    <name evidence="2" type="ORF">SAMN05421752_14013</name>
</gene>
<keyword evidence="3" id="KW-1185">Reference proteome</keyword>
<dbReference type="OrthoDB" id="377709at2157"/>
<reference evidence="3" key="1">
    <citation type="submission" date="2017-01" db="EMBL/GenBank/DDBJ databases">
        <authorList>
            <person name="Varghese N."/>
            <person name="Submissions S."/>
        </authorList>
    </citation>
    <scope>NUCLEOTIDE SEQUENCE [LARGE SCALE GENOMIC DNA]</scope>
    <source>
        <strain evidence="3">type strain: HArc-</strain>
    </source>
</reference>
<accession>A0A1N7HAG3</accession>
<evidence type="ECO:0000313" key="3">
    <source>
        <dbReference type="Proteomes" id="UP000185936"/>
    </source>
</evidence>